<proteinExistence type="predicted"/>
<reference evidence="2" key="1">
    <citation type="journal article" date="2020" name="Stud. Mycol.">
        <title>101 Dothideomycetes genomes: a test case for predicting lifestyles and emergence of pathogens.</title>
        <authorList>
            <person name="Haridas S."/>
            <person name="Albert R."/>
            <person name="Binder M."/>
            <person name="Bloem J."/>
            <person name="Labutti K."/>
            <person name="Salamov A."/>
            <person name="Andreopoulos B."/>
            <person name="Baker S."/>
            <person name="Barry K."/>
            <person name="Bills G."/>
            <person name="Bluhm B."/>
            <person name="Cannon C."/>
            <person name="Castanera R."/>
            <person name="Culley D."/>
            <person name="Daum C."/>
            <person name="Ezra D."/>
            <person name="Gonzalez J."/>
            <person name="Henrissat B."/>
            <person name="Kuo A."/>
            <person name="Liang C."/>
            <person name="Lipzen A."/>
            <person name="Lutzoni F."/>
            <person name="Magnuson J."/>
            <person name="Mondo S."/>
            <person name="Nolan M."/>
            <person name="Ohm R."/>
            <person name="Pangilinan J."/>
            <person name="Park H.-J."/>
            <person name="Ramirez L."/>
            <person name="Alfaro M."/>
            <person name="Sun H."/>
            <person name="Tritt A."/>
            <person name="Yoshinaga Y."/>
            <person name="Zwiers L.-H."/>
            <person name="Turgeon B."/>
            <person name="Goodwin S."/>
            <person name="Spatafora J."/>
            <person name="Crous P."/>
            <person name="Grigoriev I."/>
        </authorList>
    </citation>
    <scope>NUCLEOTIDE SEQUENCE</scope>
    <source>
        <strain evidence="2">CBS 107.79</strain>
    </source>
</reference>
<dbReference type="CDD" id="cd19180">
    <property type="entry name" value="SET_SpSET10-like"/>
    <property type="match status" value="1"/>
</dbReference>
<accession>A0A6A5VLE4</accession>
<dbReference type="SUPFAM" id="SSF82199">
    <property type="entry name" value="SET domain"/>
    <property type="match status" value="1"/>
</dbReference>
<dbReference type="InterPro" id="IPR001214">
    <property type="entry name" value="SET_dom"/>
</dbReference>
<dbReference type="InterPro" id="IPR046341">
    <property type="entry name" value="SET_dom_sf"/>
</dbReference>
<sequence length="673" mass="76661">MHASHRWQFWKSLTKLGTLHRSRQDSVKSGTPIMPSVDHIRAQESTQDRDSGDVSPVERLVHWFKTNGGELSPDVDIAFSESSGYHCRAKRRLGSAVVAKCPLSLTLSYLNLDHAQSIVPHVESPLVECVGQVPNHVLTYLLLVEQRRHPNQDRMKWYPYIACLPEPGSMTTPLWFDNEDLKCLTGTNLARETSVKLDQLTKEWNQANNVLERVGVNAETYSFEWFRWAATIISSRAFISTHVIPGKDTFPILFPVVDILNHSPIAKVEWDFHPLQDFAIRILNHDSIRPGDELYNNYAPKQNDELLLGYGFCVSDNPVEQFAIKMRLDPRIEQAARSLNMFEPNNIPFEMDTSFLSSDSKEEPEYLRPKGHPFGRYVNRVPFFRGIPPSVMHMFYIRALMNLNVNPASVKVDSIPPRIVFETLLLAHEAIQKRSESLPLSPEQRHTFPNVKLKYATIYREGQAKIIHGIRAELKAVIAALRFYDGVPQHPVIVSTTEALARLSAEFPSHYSHFKSGLEQQYGVDLTSCTQYSADISSLEAGEQPAELSVWKMLLCLCLVLYQKNESGTTQAHNGPQQVVYGWMEYLISEHPPPTRTADMDAEMLQDFILGWKENEEMVERAYTWADEVVNRLAFPLDEEVAGEDVQRICMYLEIGVGDDAAGEWMYRDAEKV</sequence>
<keyword evidence="3" id="KW-1185">Reference proteome</keyword>
<dbReference type="OrthoDB" id="42889at2759"/>
<evidence type="ECO:0000313" key="2">
    <source>
        <dbReference type="EMBL" id="KAF1977508.1"/>
    </source>
</evidence>
<dbReference type="AlphaFoldDB" id="A0A6A5VLE4"/>
<dbReference type="PANTHER" id="PTHR13271">
    <property type="entry name" value="UNCHARACTERIZED PUTATIVE METHYLTRANSFERASE"/>
    <property type="match status" value="1"/>
</dbReference>
<protein>
    <submittedName>
        <fullName evidence="2">SET domain-containing protein</fullName>
    </submittedName>
</protein>
<dbReference type="InterPro" id="IPR044432">
    <property type="entry name" value="Set10/Efm1_SET"/>
</dbReference>
<dbReference type="EMBL" id="ML976663">
    <property type="protein sequence ID" value="KAF1977508.1"/>
    <property type="molecule type" value="Genomic_DNA"/>
</dbReference>
<dbReference type="GO" id="GO:0016279">
    <property type="term" value="F:protein-lysine N-methyltransferase activity"/>
    <property type="evidence" value="ECO:0007669"/>
    <property type="project" value="InterPro"/>
</dbReference>
<dbReference type="Proteomes" id="UP000800036">
    <property type="component" value="Unassembled WGS sequence"/>
</dbReference>
<dbReference type="InterPro" id="IPR050600">
    <property type="entry name" value="SETD3_SETD6_MTase"/>
</dbReference>
<gene>
    <name evidence="2" type="ORF">BU23DRAFT_550819</name>
</gene>
<evidence type="ECO:0000259" key="1">
    <source>
        <dbReference type="PROSITE" id="PS50280"/>
    </source>
</evidence>
<organism evidence="2 3">
    <name type="scientific">Bimuria novae-zelandiae CBS 107.79</name>
    <dbReference type="NCBI Taxonomy" id="1447943"/>
    <lineage>
        <taxon>Eukaryota</taxon>
        <taxon>Fungi</taxon>
        <taxon>Dikarya</taxon>
        <taxon>Ascomycota</taxon>
        <taxon>Pezizomycotina</taxon>
        <taxon>Dothideomycetes</taxon>
        <taxon>Pleosporomycetidae</taxon>
        <taxon>Pleosporales</taxon>
        <taxon>Massarineae</taxon>
        <taxon>Didymosphaeriaceae</taxon>
        <taxon>Bimuria</taxon>
    </lineage>
</organism>
<dbReference type="Gene3D" id="3.90.1410.10">
    <property type="entry name" value="set domain protein methyltransferase, domain 1"/>
    <property type="match status" value="1"/>
</dbReference>
<dbReference type="PANTHER" id="PTHR13271:SF137">
    <property type="entry name" value="SET DOMAIN-CONTAINING PROTEIN"/>
    <property type="match status" value="1"/>
</dbReference>
<evidence type="ECO:0000313" key="3">
    <source>
        <dbReference type="Proteomes" id="UP000800036"/>
    </source>
</evidence>
<name>A0A6A5VLE4_9PLEO</name>
<feature type="domain" description="SET" evidence="1">
    <location>
        <begin position="73"/>
        <end position="299"/>
    </location>
</feature>
<dbReference type="PROSITE" id="PS50280">
    <property type="entry name" value="SET"/>
    <property type="match status" value="1"/>
</dbReference>